<sequence>MAPKSRSKKAVQDEPVREDTPVSEHSEEHNEENGEDISEPRVSDPYGLLGVASDATPAEIKTAYKKLALKNHPDKVQGDKDEATKKFQDITWSYAILSDETRRRIFDQTGSTERAAAFDKEFNWTDFCNAQFQSFVDMKMLDKLKTEYQGTEEESNDLLEAFNKFEGNMDRIFENIVFSNVLDDEDRFRAIIDKAIKDGKVKGYKAYTEEPEEQRQARYKEAQKEAKEAEKQHKKMKREKKDKGDNDLAALIQGRQKSRMGAFISGLEAQAKALEQPKKKRKTAKD</sequence>
<dbReference type="Pfam" id="PF23302">
    <property type="entry name" value="HTH_DNAJC9"/>
    <property type="match status" value="1"/>
</dbReference>
<dbReference type="Pfam" id="PF00226">
    <property type="entry name" value="DnaJ"/>
    <property type="match status" value="1"/>
</dbReference>
<feature type="region of interest" description="Disordered" evidence="1">
    <location>
        <begin position="209"/>
        <end position="252"/>
    </location>
</feature>
<dbReference type="GO" id="GO:0005634">
    <property type="term" value="C:nucleus"/>
    <property type="evidence" value="ECO:0007669"/>
    <property type="project" value="TreeGrafter"/>
</dbReference>
<name>A0A3A2Z934_9EURO</name>
<dbReference type="AlphaFoldDB" id="A0A3A2Z934"/>
<dbReference type="PANTHER" id="PTHR44144:SF1">
    <property type="entry name" value="DNAJ HOMOLOG SUBFAMILY C MEMBER 9"/>
    <property type="match status" value="1"/>
</dbReference>
<dbReference type="GO" id="GO:0005737">
    <property type="term" value="C:cytoplasm"/>
    <property type="evidence" value="ECO:0007669"/>
    <property type="project" value="TreeGrafter"/>
</dbReference>
<feature type="domain" description="J" evidence="2">
    <location>
        <begin position="44"/>
        <end position="110"/>
    </location>
</feature>
<dbReference type="PRINTS" id="PR00625">
    <property type="entry name" value="JDOMAIN"/>
</dbReference>
<feature type="compositionally biased region" description="Basic and acidic residues" evidence="1">
    <location>
        <begin position="10"/>
        <end position="42"/>
    </location>
</feature>
<dbReference type="InterPro" id="IPR018253">
    <property type="entry name" value="DnaJ_domain_CS"/>
</dbReference>
<dbReference type="FunFam" id="1.10.287.110:FF:000110">
    <property type="entry name" value="DnaJ domain protein (AFU_orthologue AFUA_2G13210)"/>
    <property type="match status" value="1"/>
</dbReference>
<keyword evidence="4" id="KW-1185">Reference proteome</keyword>
<proteinExistence type="predicted"/>
<dbReference type="PROSITE" id="PS00636">
    <property type="entry name" value="DNAJ_1"/>
    <property type="match status" value="1"/>
</dbReference>
<evidence type="ECO:0000256" key="1">
    <source>
        <dbReference type="SAM" id="MobiDB-lite"/>
    </source>
</evidence>
<dbReference type="EMBL" id="MVGC01000502">
    <property type="protein sequence ID" value="RJE18733.1"/>
    <property type="molecule type" value="Genomic_DNA"/>
</dbReference>
<evidence type="ECO:0000259" key="2">
    <source>
        <dbReference type="PROSITE" id="PS50076"/>
    </source>
</evidence>
<protein>
    <submittedName>
        <fullName evidence="3">DnaJ domain protein</fullName>
    </submittedName>
</protein>
<dbReference type="Gene3D" id="1.10.287.110">
    <property type="entry name" value="DnaJ domain"/>
    <property type="match status" value="1"/>
</dbReference>
<dbReference type="InterPro" id="IPR056453">
    <property type="entry name" value="HTH_DNAJC9"/>
</dbReference>
<dbReference type="SUPFAM" id="SSF46565">
    <property type="entry name" value="Chaperone J-domain"/>
    <property type="match status" value="1"/>
</dbReference>
<comment type="caution">
    <text evidence="3">The sequence shown here is derived from an EMBL/GenBank/DDBJ whole genome shotgun (WGS) entry which is preliminary data.</text>
</comment>
<evidence type="ECO:0000313" key="4">
    <source>
        <dbReference type="Proteomes" id="UP000266188"/>
    </source>
</evidence>
<dbReference type="PANTHER" id="PTHR44144">
    <property type="entry name" value="DNAJ HOMOLOG SUBFAMILY C MEMBER 9"/>
    <property type="match status" value="1"/>
</dbReference>
<dbReference type="OrthoDB" id="110024at2759"/>
<dbReference type="GO" id="GO:0031072">
    <property type="term" value="F:heat shock protein binding"/>
    <property type="evidence" value="ECO:0007669"/>
    <property type="project" value="TreeGrafter"/>
</dbReference>
<dbReference type="InterPro" id="IPR001623">
    <property type="entry name" value="DnaJ_domain"/>
</dbReference>
<organism evidence="3 4">
    <name type="scientific">Aspergillus sclerotialis</name>
    <dbReference type="NCBI Taxonomy" id="2070753"/>
    <lineage>
        <taxon>Eukaryota</taxon>
        <taxon>Fungi</taxon>
        <taxon>Dikarya</taxon>
        <taxon>Ascomycota</taxon>
        <taxon>Pezizomycotina</taxon>
        <taxon>Eurotiomycetes</taxon>
        <taxon>Eurotiomycetidae</taxon>
        <taxon>Eurotiales</taxon>
        <taxon>Aspergillaceae</taxon>
        <taxon>Aspergillus</taxon>
        <taxon>Aspergillus subgen. Polypaecilum</taxon>
    </lineage>
</organism>
<reference evidence="4" key="1">
    <citation type="submission" date="2017-02" db="EMBL/GenBank/DDBJ databases">
        <authorList>
            <person name="Tafer H."/>
            <person name="Lopandic K."/>
        </authorList>
    </citation>
    <scope>NUCLEOTIDE SEQUENCE [LARGE SCALE GENOMIC DNA]</scope>
    <source>
        <strain evidence="4">CBS 366.77</strain>
    </source>
</reference>
<feature type="region of interest" description="Disordered" evidence="1">
    <location>
        <begin position="1"/>
        <end position="50"/>
    </location>
</feature>
<dbReference type="CDD" id="cd06257">
    <property type="entry name" value="DnaJ"/>
    <property type="match status" value="1"/>
</dbReference>
<gene>
    <name evidence="3" type="ORF">PHISCL_08934</name>
</gene>
<accession>A0A3A2Z934</accession>
<feature type="compositionally biased region" description="Basic and acidic residues" evidence="1">
    <location>
        <begin position="213"/>
        <end position="231"/>
    </location>
</feature>
<dbReference type="SMART" id="SM00271">
    <property type="entry name" value="DnaJ"/>
    <property type="match status" value="1"/>
</dbReference>
<dbReference type="InterPro" id="IPR052594">
    <property type="entry name" value="J_domain-containing_protein"/>
</dbReference>
<dbReference type="Proteomes" id="UP000266188">
    <property type="component" value="Unassembled WGS sequence"/>
</dbReference>
<dbReference type="InterPro" id="IPR036869">
    <property type="entry name" value="J_dom_sf"/>
</dbReference>
<evidence type="ECO:0000313" key="3">
    <source>
        <dbReference type="EMBL" id="RJE18733.1"/>
    </source>
</evidence>
<dbReference type="PROSITE" id="PS50076">
    <property type="entry name" value="DNAJ_2"/>
    <property type="match status" value="1"/>
</dbReference>